<dbReference type="SUPFAM" id="SSF53756">
    <property type="entry name" value="UDP-Glycosyltransferase/glycogen phosphorylase"/>
    <property type="match status" value="1"/>
</dbReference>
<evidence type="ECO:0000313" key="4">
    <source>
        <dbReference type="Proteomes" id="UP000231530"/>
    </source>
</evidence>
<protein>
    <recommendedName>
        <fullName evidence="5">Glycosyltransferase family 1 protein</fullName>
    </recommendedName>
</protein>
<dbReference type="InterPro" id="IPR028098">
    <property type="entry name" value="Glyco_trans_4-like_N"/>
</dbReference>
<feature type="domain" description="Glycosyltransferase subfamily 4-like N-terminal" evidence="2">
    <location>
        <begin position="24"/>
        <end position="177"/>
    </location>
</feature>
<dbReference type="Proteomes" id="UP000231530">
    <property type="component" value="Unassembled WGS sequence"/>
</dbReference>
<name>A0A2H0TWU7_9BACT</name>
<gene>
    <name evidence="3" type="ORF">COU32_01060</name>
</gene>
<dbReference type="Gene3D" id="3.40.50.2000">
    <property type="entry name" value="Glycogen Phosphorylase B"/>
    <property type="match status" value="2"/>
</dbReference>
<dbReference type="InterPro" id="IPR001296">
    <property type="entry name" value="Glyco_trans_1"/>
</dbReference>
<dbReference type="AlphaFoldDB" id="A0A2H0TWU7"/>
<reference evidence="4" key="1">
    <citation type="submission" date="2017-09" db="EMBL/GenBank/DDBJ databases">
        <title>Depth-based differentiation of microbial function through sediment-hosted aquifers and enrichment of novel symbionts in the deep terrestrial subsurface.</title>
        <authorList>
            <person name="Probst A.J."/>
            <person name="Ladd B."/>
            <person name="Jarett J.K."/>
            <person name="Geller-Mcgrath D.E."/>
            <person name="Sieber C.M.K."/>
            <person name="Emerson J.B."/>
            <person name="Anantharaman K."/>
            <person name="Thomas B.C."/>
            <person name="Malmstrom R."/>
            <person name="Stieglmeier M."/>
            <person name="Klingl A."/>
            <person name="Woyke T."/>
            <person name="Ryan C.M."/>
            <person name="Banfield J.F."/>
        </authorList>
    </citation>
    <scope>NUCLEOTIDE SEQUENCE [LARGE SCALE GENOMIC DNA]</scope>
</reference>
<accession>A0A2H0TWU7</accession>
<dbReference type="Pfam" id="PF13439">
    <property type="entry name" value="Glyco_transf_4"/>
    <property type="match status" value="1"/>
</dbReference>
<sequence length="363" mass="40867">MAMRMPHKNKKLHIVHIIPTLRHGGAERLVVDLSNALAKNGHRVSIVTFFDDIPLASELDKNVEVHIVKKKGKLSLGLISALPKKLLEIDADIVHTHLFGADVWGRLAAKKLHLPVVSTEHNINKSEGILKHQIKRMLRKKTDQYVAVSQSVAVYMRERYSIQEDYIDIIPPGIDIKKFQELSQPEWSDITSILMLGRLTEQKGFDIAVKALAGLQELDWTCQIVGNGEEEQELQRQIRTLGLEERITMSQATTDVGGVYTSADIVLMPSRWEGFGMVALEAMAAGRLLIGSRVGGLPDMIQDKENGVLFEPNNEESLQKALLWTFDHGDEAKRMARRAKDHVESFDIAHMVEAYTKIYQELV</sequence>
<evidence type="ECO:0000259" key="2">
    <source>
        <dbReference type="Pfam" id="PF13439"/>
    </source>
</evidence>
<evidence type="ECO:0000313" key="3">
    <source>
        <dbReference type="EMBL" id="PIR76640.1"/>
    </source>
</evidence>
<proteinExistence type="predicted"/>
<dbReference type="PANTHER" id="PTHR12526:SF630">
    <property type="entry name" value="GLYCOSYLTRANSFERASE"/>
    <property type="match status" value="1"/>
</dbReference>
<organism evidence="3 4">
    <name type="scientific">Candidatus Magasanikbacteria bacterium CG10_big_fil_rev_8_21_14_0_10_42_10</name>
    <dbReference type="NCBI Taxonomy" id="1974649"/>
    <lineage>
        <taxon>Bacteria</taxon>
        <taxon>Candidatus Magasanikiibacteriota</taxon>
    </lineage>
</organism>
<evidence type="ECO:0008006" key="5">
    <source>
        <dbReference type="Google" id="ProtNLM"/>
    </source>
</evidence>
<dbReference type="GO" id="GO:0016757">
    <property type="term" value="F:glycosyltransferase activity"/>
    <property type="evidence" value="ECO:0007669"/>
    <property type="project" value="InterPro"/>
</dbReference>
<dbReference type="PANTHER" id="PTHR12526">
    <property type="entry name" value="GLYCOSYLTRANSFERASE"/>
    <property type="match status" value="1"/>
</dbReference>
<dbReference type="CDD" id="cd03801">
    <property type="entry name" value="GT4_PimA-like"/>
    <property type="match status" value="1"/>
</dbReference>
<dbReference type="Pfam" id="PF00534">
    <property type="entry name" value="Glycos_transf_1"/>
    <property type="match status" value="1"/>
</dbReference>
<dbReference type="EMBL" id="PFBY01000014">
    <property type="protein sequence ID" value="PIR76640.1"/>
    <property type="molecule type" value="Genomic_DNA"/>
</dbReference>
<evidence type="ECO:0000259" key="1">
    <source>
        <dbReference type="Pfam" id="PF00534"/>
    </source>
</evidence>
<feature type="domain" description="Glycosyl transferase family 1" evidence="1">
    <location>
        <begin position="193"/>
        <end position="341"/>
    </location>
</feature>
<comment type="caution">
    <text evidence="3">The sequence shown here is derived from an EMBL/GenBank/DDBJ whole genome shotgun (WGS) entry which is preliminary data.</text>
</comment>